<keyword evidence="2" id="KW-1185">Reference proteome</keyword>
<evidence type="ECO:0008006" key="3">
    <source>
        <dbReference type="Google" id="ProtNLM"/>
    </source>
</evidence>
<protein>
    <recommendedName>
        <fullName evidence="3">Transposase</fullName>
    </recommendedName>
</protein>
<dbReference type="OrthoDB" id="10025891at2759"/>
<reference evidence="1" key="1">
    <citation type="submission" date="2022-01" db="EMBL/GenBank/DDBJ databases">
        <authorList>
            <person name="King R."/>
        </authorList>
    </citation>
    <scope>NUCLEOTIDE SEQUENCE</scope>
</reference>
<accession>A0A9P0D122</accession>
<name>A0A9P0D122_9CUCU</name>
<evidence type="ECO:0000313" key="2">
    <source>
        <dbReference type="Proteomes" id="UP001153636"/>
    </source>
</evidence>
<dbReference type="Gene3D" id="3.30.420.10">
    <property type="entry name" value="Ribonuclease H-like superfamily/Ribonuclease H"/>
    <property type="match status" value="1"/>
</dbReference>
<gene>
    <name evidence="1" type="ORF">PSYICH_LOCUS10701</name>
</gene>
<dbReference type="InterPro" id="IPR036397">
    <property type="entry name" value="RNaseH_sf"/>
</dbReference>
<dbReference type="AlphaFoldDB" id="A0A9P0D122"/>
<dbReference type="GO" id="GO:0003676">
    <property type="term" value="F:nucleic acid binding"/>
    <property type="evidence" value="ECO:0007669"/>
    <property type="project" value="InterPro"/>
</dbReference>
<evidence type="ECO:0000313" key="1">
    <source>
        <dbReference type="EMBL" id="CAH1109918.1"/>
    </source>
</evidence>
<organism evidence="1 2">
    <name type="scientific">Psylliodes chrysocephalus</name>
    <dbReference type="NCBI Taxonomy" id="3402493"/>
    <lineage>
        <taxon>Eukaryota</taxon>
        <taxon>Metazoa</taxon>
        <taxon>Ecdysozoa</taxon>
        <taxon>Arthropoda</taxon>
        <taxon>Hexapoda</taxon>
        <taxon>Insecta</taxon>
        <taxon>Pterygota</taxon>
        <taxon>Neoptera</taxon>
        <taxon>Endopterygota</taxon>
        <taxon>Coleoptera</taxon>
        <taxon>Polyphaga</taxon>
        <taxon>Cucujiformia</taxon>
        <taxon>Chrysomeloidea</taxon>
        <taxon>Chrysomelidae</taxon>
        <taxon>Galerucinae</taxon>
        <taxon>Alticini</taxon>
        <taxon>Psylliodes</taxon>
    </lineage>
</organism>
<dbReference type="EMBL" id="OV651816">
    <property type="protein sequence ID" value="CAH1109918.1"/>
    <property type="molecule type" value="Genomic_DNA"/>
</dbReference>
<sequence length="211" mass="24056">MGGKNAKIDATTLEAASLVSSDKPANVADKTLSKNNYRKTKIHVAKFDEKRQSVPRYGRALKRVHFPGKVIVIDDEKYFTLSNSEIKGYDGFYKDNVQNILDNVKFKSKYKFEDKILVRCAISNNGVLQPYVERVHGEAINADICIGRSLTKLRNFIVFHQRNDQIILWPDFTSSHYARRTTDWLAANAIIFVPKVVNPPNVPQARPIKDF</sequence>
<dbReference type="Proteomes" id="UP001153636">
    <property type="component" value="Chromosome 4"/>
</dbReference>
<proteinExistence type="predicted"/>